<proteinExistence type="predicted"/>
<feature type="coiled-coil region" evidence="1">
    <location>
        <begin position="132"/>
        <end position="166"/>
    </location>
</feature>
<protein>
    <submittedName>
        <fullName evidence="3">Uncharacterized protein</fullName>
    </submittedName>
</protein>
<sequence length="256" mass="29030">MSQPHNSAHPRKKLAKCSSISTSDHKLKRISSTATYIVDDDEYIDRVKCASLENASILTPRDRQRDINHFDRRIDKTTSSATFSGRKFWNCHARPTNVYVPENSVIEEGNLLQTEKLIVAESEFIGTLTKQLYKVESQVQKVQSDLRRSEEKIKLKDQEISQLKRKVLLAVPFIRRSSFHFHDGIRFATGQGMGDQVQEPRDSAKKGAATATSSSRSFRISLQEMSDVRTENLRDGEILGRLWSGLGGQHKLLQVS</sequence>
<name>A0AA40KN93_9HYME</name>
<organism evidence="3 4">
    <name type="scientific">Melipona bicolor</name>
    <dbReference type="NCBI Taxonomy" id="60889"/>
    <lineage>
        <taxon>Eukaryota</taxon>
        <taxon>Metazoa</taxon>
        <taxon>Ecdysozoa</taxon>
        <taxon>Arthropoda</taxon>
        <taxon>Hexapoda</taxon>
        <taxon>Insecta</taxon>
        <taxon>Pterygota</taxon>
        <taxon>Neoptera</taxon>
        <taxon>Endopterygota</taxon>
        <taxon>Hymenoptera</taxon>
        <taxon>Apocrita</taxon>
        <taxon>Aculeata</taxon>
        <taxon>Apoidea</taxon>
        <taxon>Anthophila</taxon>
        <taxon>Apidae</taxon>
        <taxon>Melipona</taxon>
    </lineage>
</organism>
<evidence type="ECO:0000256" key="2">
    <source>
        <dbReference type="SAM" id="MobiDB-lite"/>
    </source>
</evidence>
<evidence type="ECO:0000256" key="1">
    <source>
        <dbReference type="SAM" id="Coils"/>
    </source>
</evidence>
<feature type="region of interest" description="Disordered" evidence="2">
    <location>
        <begin position="190"/>
        <end position="212"/>
    </location>
</feature>
<keyword evidence="4" id="KW-1185">Reference proteome</keyword>
<reference evidence="3" key="1">
    <citation type="submission" date="2021-10" db="EMBL/GenBank/DDBJ databases">
        <title>Melipona bicolor Genome sequencing and assembly.</title>
        <authorList>
            <person name="Araujo N.S."/>
            <person name="Arias M.C."/>
        </authorList>
    </citation>
    <scope>NUCLEOTIDE SEQUENCE</scope>
    <source>
        <strain evidence="3">USP_2M_L1-L4_2017</strain>
        <tissue evidence="3">Whole body</tissue>
    </source>
</reference>
<accession>A0AA40KN93</accession>
<feature type="region of interest" description="Disordered" evidence="2">
    <location>
        <begin position="1"/>
        <end position="22"/>
    </location>
</feature>
<evidence type="ECO:0000313" key="4">
    <source>
        <dbReference type="Proteomes" id="UP001177670"/>
    </source>
</evidence>
<dbReference type="EMBL" id="JAHYIQ010000014">
    <property type="protein sequence ID" value="KAK1126386.1"/>
    <property type="molecule type" value="Genomic_DNA"/>
</dbReference>
<dbReference type="AlphaFoldDB" id="A0AA40KN93"/>
<comment type="caution">
    <text evidence="3">The sequence shown here is derived from an EMBL/GenBank/DDBJ whole genome shotgun (WGS) entry which is preliminary data.</text>
</comment>
<gene>
    <name evidence="3" type="ORF">K0M31_005024</name>
</gene>
<keyword evidence="1" id="KW-0175">Coiled coil</keyword>
<evidence type="ECO:0000313" key="3">
    <source>
        <dbReference type="EMBL" id="KAK1126386.1"/>
    </source>
</evidence>
<dbReference type="Proteomes" id="UP001177670">
    <property type="component" value="Unassembled WGS sequence"/>
</dbReference>